<comment type="subunit">
    <text evidence="8">Homodimer.</text>
</comment>
<dbReference type="Pfam" id="PF01488">
    <property type="entry name" value="Shikimate_DH"/>
    <property type="match status" value="1"/>
</dbReference>
<feature type="domain" description="Quinate/shikimate 5-dehydrogenase/glutamyl-tRNA reductase" evidence="9">
    <location>
        <begin position="123"/>
        <end position="195"/>
    </location>
</feature>
<comment type="catalytic activity">
    <reaction evidence="7 8">
        <text>shikimate + NADP(+) = 3-dehydroshikimate + NADPH + H(+)</text>
        <dbReference type="Rhea" id="RHEA:17737"/>
        <dbReference type="ChEBI" id="CHEBI:15378"/>
        <dbReference type="ChEBI" id="CHEBI:16630"/>
        <dbReference type="ChEBI" id="CHEBI:36208"/>
        <dbReference type="ChEBI" id="CHEBI:57783"/>
        <dbReference type="ChEBI" id="CHEBI:58349"/>
        <dbReference type="EC" id="1.1.1.25"/>
    </reaction>
</comment>
<protein>
    <recommendedName>
        <fullName evidence="2 8">Shikimate dehydrogenase (NADP(+))</fullName>
        <shortName evidence="8">SDH</shortName>
        <ecNumber evidence="2 8">1.1.1.25</ecNumber>
    </recommendedName>
</protein>
<name>A0A366E625_9HYPH</name>
<keyword evidence="6 8" id="KW-0057">Aromatic amino acid biosynthesis</keyword>
<reference evidence="11 12" key="1">
    <citation type="submission" date="2018-06" db="EMBL/GenBank/DDBJ databases">
        <title>Genomic Encyclopedia of Type Strains, Phase IV (KMG-IV): sequencing the most valuable type-strain genomes for metagenomic binning, comparative biology and taxonomic classification.</title>
        <authorList>
            <person name="Goeker M."/>
        </authorList>
    </citation>
    <scope>NUCLEOTIDE SEQUENCE [LARGE SCALE GENOMIC DNA]</scope>
    <source>
        <strain evidence="11 12">DSM 25619</strain>
    </source>
</reference>
<keyword evidence="3 8" id="KW-0028">Amino-acid biosynthesis</keyword>
<feature type="binding site" evidence="8">
    <location>
        <position position="105"/>
    </location>
    <ligand>
        <name>shikimate</name>
        <dbReference type="ChEBI" id="CHEBI:36208"/>
    </ligand>
</feature>
<dbReference type="EC" id="1.1.1.25" evidence="2 8"/>
<evidence type="ECO:0000256" key="7">
    <source>
        <dbReference type="ARBA" id="ARBA00049442"/>
    </source>
</evidence>
<dbReference type="InterPro" id="IPR011342">
    <property type="entry name" value="Shikimate_DH"/>
</dbReference>
<dbReference type="Pfam" id="PF08501">
    <property type="entry name" value="Shikimate_dh_N"/>
    <property type="match status" value="1"/>
</dbReference>
<evidence type="ECO:0000256" key="1">
    <source>
        <dbReference type="ARBA" id="ARBA00004871"/>
    </source>
</evidence>
<dbReference type="GO" id="GO:0004764">
    <property type="term" value="F:shikimate 3-dehydrogenase (NADP+) activity"/>
    <property type="evidence" value="ECO:0007669"/>
    <property type="project" value="UniProtKB-UniRule"/>
</dbReference>
<dbReference type="PANTHER" id="PTHR21089:SF1">
    <property type="entry name" value="BIFUNCTIONAL 3-DEHYDROQUINATE DEHYDRATASE_SHIKIMATE DEHYDROGENASE, CHLOROPLASTIC"/>
    <property type="match status" value="1"/>
</dbReference>
<keyword evidence="4 8" id="KW-0521">NADP</keyword>
<comment type="caution">
    <text evidence="8">Lacks conserved residue(s) required for the propagation of feature annotation.</text>
</comment>
<feature type="binding site" evidence="8">
    <location>
        <begin position="155"/>
        <end position="160"/>
    </location>
    <ligand>
        <name>NADP(+)</name>
        <dbReference type="ChEBI" id="CHEBI:58349"/>
    </ligand>
</feature>
<dbReference type="GO" id="GO:0009073">
    <property type="term" value="P:aromatic amino acid family biosynthetic process"/>
    <property type="evidence" value="ECO:0007669"/>
    <property type="project" value="UniProtKB-KW"/>
</dbReference>
<dbReference type="NCBIfam" id="TIGR00507">
    <property type="entry name" value="aroE"/>
    <property type="match status" value="1"/>
</dbReference>
<comment type="similarity">
    <text evidence="8">Belongs to the shikimate dehydrogenase family.</text>
</comment>
<dbReference type="GO" id="GO:0019632">
    <property type="term" value="P:shikimate metabolic process"/>
    <property type="evidence" value="ECO:0007669"/>
    <property type="project" value="InterPro"/>
</dbReference>
<dbReference type="GO" id="GO:0050661">
    <property type="term" value="F:NADP binding"/>
    <property type="evidence" value="ECO:0007669"/>
    <property type="project" value="InterPro"/>
</dbReference>
<feature type="active site" description="Proton acceptor" evidence="8">
    <location>
        <position position="68"/>
    </location>
</feature>
<dbReference type="GO" id="GO:0008652">
    <property type="term" value="P:amino acid biosynthetic process"/>
    <property type="evidence" value="ECO:0007669"/>
    <property type="project" value="UniProtKB-KW"/>
</dbReference>
<proteinExistence type="inferred from homology"/>
<organism evidence="11 12">
    <name type="scientific">Pseudochrobactrum asaccharolyticum</name>
    <dbReference type="NCBI Taxonomy" id="354351"/>
    <lineage>
        <taxon>Bacteria</taxon>
        <taxon>Pseudomonadati</taxon>
        <taxon>Pseudomonadota</taxon>
        <taxon>Alphaproteobacteria</taxon>
        <taxon>Hyphomicrobiales</taxon>
        <taxon>Brucellaceae</taxon>
        <taxon>Pseudochrobactrum</taxon>
    </lineage>
</organism>
<dbReference type="CDD" id="cd01065">
    <property type="entry name" value="NAD_bind_Shikimate_DH"/>
    <property type="match status" value="1"/>
</dbReference>
<evidence type="ECO:0000313" key="12">
    <source>
        <dbReference type="Proteomes" id="UP000252893"/>
    </source>
</evidence>
<dbReference type="RefSeq" id="WP_113943782.1">
    <property type="nucleotide sequence ID" value="NZ_JBHEEG010000002.1"/>
</dbReference>
<dbReference type="HAMAP" id="MF_00222">
    <property type="entry name" value="Shikimate_DH_AroE"/>
    <property type="match status" value="1"/>
</dbReference>
<dbReference type="GO" id="GO:0009423">
    <property type="term" value="P:chorismate biosynthetic process"/>
    <property type="evidence" value="ECO:0007669"/>
    <property type="project" value="UniProtKB-UniRule"/>
</dbReference>
<dbReference type="Proteomes" id="UP000252893">
    <property type="component" value="Unassembled WGS sequence"/>
</dbReference>
<evidence type="ECO:0000313" key="11">
    <source>
        <dbReference type="EMBL" id="RBO97836.1"/>
    </source>
</evidence>
<evidence type="ECO:0000259" key="10">
    <source>
        <dbReference type="Pfam" id="PF08501"/>
    </source>
</evidence>
<evidence type="ECO:0000256" key="6">
    <source>
        <dbReference type="ARBA" id="ARBA00023141"/>
    </source>
</evidence>
<accession>A0A366E625</accession>
<keyword evidence="12" id="KW-1185">Reference proteome</keyword>
<evidence type="ECO:0000256" key="5">
    <source>
        <dbReference type="ARBA" id="ARBA00023002"/>
    </source>
</evidence>
<dbReference type="Gene3D" id="3.40.50.10860">
    <property type="entry name" value="Leucine Dehydrogenase, chain A, domain 1"/>
    <property type="match status" value="1"/>
</dbReference>
<dbReference type="InterPro" id="IPR022893">
    <property type="entry name" value="Shikimate_DH_fam"/>
</dbReference>
<feature type="binding site" evidence="8">
    <location>
        <position position="89"/>
    </location>
    <ligand>
        <name>shikimate</name>
        <dbReference type="ChEBI" id="CHEBI:36208"/>
    </ligand>
</feature>
<sequence length="283" mass="30651">MAEKKQAFVTGFPIKHSRSPLIHNYWLQRYGLSGSYKAIENSPENFQNFAKTLAEQGLSGGNVTIPHKETAFALCEKRDAAAEAIGAVNTLWIDAENKLNGGNTDAYGFAANLDAQLPDWDKDGKTALVLGAGGASRAVLYALLNRGFEKIIVVNRTVERAQALVDHFGSKIKAAGWDQAQSYVSSADVIVNTTSLGMSDHGEAEAFPLDFSEAKAGAVATDIVYIPLETPFLHQARQAGLHCVDGLGMLLHQAVPGFVHWFGVRPEVTDELRQLILDDILKS</sequence>
<dbReference type="InterPro" id="IPR013708">
    <property type="entry name" value="Shikimate_DH-bd_N"/>
</dbReference>
<dbReference type="OrthoDB" id="9792692at2"/>
<dbReference type="SUPFAM" id="SSF51735">
    <property type="entry name" value="NAD(P)-binding Rossmann-fold domains"/>
    <property type="match status" value="1"/>
</dbReference>
<feature type="binding site" evidence="8">
    <location>
        <position position="64"/>
    </location>
    <ligand>
        <name>shikimate</name>
        <dbReference type="ChEBI" id="CHEBI:36208"/>
    </ligand>
</feature>
<feature type="binding site" evidence="8">
    <location>
        <position position="246"/>
    </location>
    <ligand>
        <name>NADP(+)</name>
        <dbReference type="ChEBI" id="CHEBI:58349"/>
    </ligand>
</feature>
<dbReference type="NCBIfam" id="NF001312">
    <property type="entry name" value="PRK00258.1-4"/>
    <property type="match status" value="1"/>
</dbReference>
<dbReference type="PANTHER" id="PTHR21089">
    <property type="entry name" value="SHIKIMATE DEHYDROGENASE"/>
    <property type="match status" value="1"/>
</dbReference>
<comment type="pathway">
    <text evidence="1 8">Metabolic intermediate biosynthesis; chorismate biosynthesis; chorismate from D-erythrose 4-phosphate and phosphoenolpyruvate: step 4/7.</text>
</comment>
<comment type="caution">
    <text evidence="11">The sequence shown here is derived from an EMBL/GenBank/DDBJ whole genome shotgun (WGS) entry which is preliminary data.</text>
</comment>
<dbReference type="AlphaFoldDB" id="A0A366E625"/>
<keyword evidence="5 8" id="KW-0560">Oxidoreductase</keyword>
<dbReference type="GO" id="GO:0005829">
    <property type="term" value="C:cytosol"/>
    <property type="evidence" value="ECO:0007669"/>
    <property type="project" value="TreeGrafter"/>
</dbReference>
<dbReference type="Gene3D" id="3.40.50.720">
    <property type="entry name" value="NAD(P)-binding Rossmann-like Domain"/>
    <property type="match status" value="1"/>
</dbReference>
<evidence type="ECO:0000256" key="4">
    <source>
        <dbReference type="ARBA" id="ARBA00022857"/>
    </source>
</evidence>
<feature type="domain" description="Shikimate dehydrogenase substrate binding N-terminal" evidence="10">
    <location>
        <begin position="9"/>
        <end position="91"/>
    </location>
</feature>
<gene>
    <name evidence="8" type="primary">aroE</name>
    <name evidence="11" type="ORF">DFR47_102626</name>
</gene>
<dbReference type="SUPFAM" id="SSF53223">
    <property type="entry name" value="Aminoacid dehydrogenase-like, N-terminal domain"/>
    <property type="match status" value="1"/>
</dbReference>
<dbReference type="InterPro" id="IPR046346">
    <property type="entry name" value="Aminoacid_DH-like_N_sf"/>
</dbReference>
<feature type="binding site" evidence="8">
    <location>
        <begin position="17"/>
        <end position="19"/>
    </location>
    <ligand>
        <name>shikimate</name>
        <dbReference type="ChEBI" id="CHEBI:36208"/>
    </ligand>
</feature>
<evidence type="ECO:0000256" key="2">
    <source>
        <dbReference type="ARBA" id="ARBA00012962"/>
    </source>
</evidence>
<dbReference type="InterPro" id="IPR006151">
    <property type="entry name" value="Shikm_DH/Glu-tRNA_Rdtase"/>
</dbReference>
<dbReference type="EMBL" id="QNRH01000002">
    <property type="protein sequence ID" value="RBO97836.1"/>
    <property type="molecule type" value="Genomic_DNA"/>
</dbReference>
<feature type="binding site" evidence="8">
    <location>
        <position position="223"/>
    </location>
    <ligand>
        <name>NADP(+)</name>
        <dbReference type="ChEBI" id="CHEBI:58349"/>
    </ligand>
</feature>
<dbReference type="NCBIfam" id="NF001310">
    <property type="entry name" value="PRK00258.1-2"/>
    <property type="match status" value="1"/>
</dbReference>
<comment type="function">
    <text evidence="8">Involved in the biosynthesis of the chorismate, which leads to the biosynthesis of aromatic amino acids. Catalyzes the reversible NADPH linked reduction of 3-dehydroshikimate (DHSA) to yield shikimate (SA).</text>
</comment>
<feature type="binding site" evidence="8">
    <location>
        <position position="225"/>
    </location>
    <ligand>
        <name>shikimate</name>
        <dbReference type="ChEBI" id="CHEBI:36208"/>
    </ligand>
</feature>
<evidence type="ECO:0000256" key="3">
    <source>
        <dbReference type="ARBA" id="ARBA00022605"/>
    </source>
</evidence>
<feature type="binding site" evidence="8">
    <location>
        <position position="253"/>
    </location>
    <ligand>
        <name>shikimate</name>
        <dbReference type="ChEBI" id="CHEBI:36208"/>
    </ligand>
</feature>
<evidence type="ECO:0000259" key="9">
    <source>
        <dbReference type="Pfam" id="PF01488"/>
    </source>
</evidence>
<evidence type="ECO:0000256" key="8">
    <source>
        <dbReference type="HAMAP-Rule" id="MF_00222"/>
    </source>
</evidence>
<feature type="binding site" evidence="8">
    <location>
        <begin position="131"/>
        <end position="135"/>
    </location>
    <ligand>
        <name>NADP(+)</name>
        <dbReference type="ChEBI" id="CHEBI:58349"/>
    </ligand>
</feature>
<dbReference type="UniPathway" id="UPA00053">
    <property type="reaction ID" value="UER00087"/>
</dbReference>
<dbReference type="InterPro" id="IPR036291">
    <property type="entry name" value="NAD(P)-bd_dom_sf"/>
</dbReference>